<gene>
    <name evidence="2" type="ORF">CWB99_17165</name>
</gene>
<dbReference type="RefSeq" id="WP_138551212.1">
    <property type="nucleotide sequence ID" value="NZ_PNCH01000018.1"/>
</dbReference>
<keyword evidence="1" id="KW-0732">Signal</keyword>
<evidence type="ECO:0000313" key="2">
    <source>
        <dbReference type="EMBL" id="TMP26827.1"/>
    </source>
</evidence>
<dbReference type="EMBL" id="PNCI01000041">
    <property type="protein sequence ID" value="TMP26827.1"/>
    <property type="molecule type" value="Genomic_DNA"/>
</dbReference>
<feature type="chain" id="PRO_5024294683" description="Internalin" evidence="1">
    <location>
        <begin position="25"/>
        <end position="415"/>
    </location>
</feature>
<dbReference type="Proteomes" id="UP000310249">
    <property type="component" value="Unassembled WGS sequence"/>
</dbReference>
<accession>A0A5S3WHY1</accession>
<dbReference type="OrthoDB" id="6300942at2"/>
<feature type="signal peptide" evidence="1">
    <location>
        <begin position="1"/>
        <end position="24"/>
    </location>
</feature>
<comment type="caution">
    <text evidence="2">The sequence shown here is derived from an EMBL/GenBank/DDBJ whole genome shotgun (WGS) entry which is preliminary data.</text>
</comment>
<evidence type="ECO:0008006" key="4">
    <source>
        <dbReference type="Google" id="ProtNLM"/>
    </source>
</evidence>
<dbReference type="AlphaFoldDB" id="A0A5S3WHY1"/>
<name>A0A5S3WHY1_9GAMM</name>
<reference evidence="2 3" key="1">
    <citation type="submission" date="2018-01" db="EMBL/GenBank/DDBJ databases">
        <authorList>
            <person name="Paulsen S."/>
            <person name="Gram L.K."/>
        </authorList>
    </citation>
    <scope>NUCLEOTIDE SEQUENCE [LARGE SCALE GENOMIC DNA]</scope>
    <source>
        <strain evidence="2 3">S2676</strain>
    </source>
</reference>
<organism evidence="2 3">
    <name type="scientific">Pseudoalteromonas rubra</name>
    <dbReference type="NCBI Taxonomy" id="43658"/>
    <lineage>
        <taxon>Bacteria</taxon>
        <taxon>Pseudomonadati</taxon>
        <taxon>Pseudomonadota</taxon>
        <taxon>Gammaproteobacteria</taxon>
        <taxon>Alteromonadales</taxon>
        <taxon>Pseudoalteromonadaceae</taxon>
        <taxon>Pseudoalteromonas</taxon>
    </lineage>
</organism>
<sequence>MKIRNVVSIMLLLGSALLLVKAHAHTVAVHEVEERTTIGQSNDLVPLGTAYQSKGKQFLGLQSVLGRQVDHLGNTHIDFRVGVDLSYQQALKLVDGKVDAGFELPAVRVDAGSNYAKDISADRYTGTYTVYASIKPKSRILIPSDDKGYQPTAAAKELATAYPGNKAHNLGDGFAQGFAYGSNVVINMKIEYRNETDKRTIGGYLSVDWIGKVKVDGELQKIAEDKRKSVKITISGLQSGGDPNRLLQVIPNGIMHCTLLNPDPCFNLFEAAVHYLKTDYINQFNSLDDYNITDTYTARYLDSGAGLQQLIPDSGYTPANYLTRLIIKELTTRWIDERLVYRRAKNLQRYYAAQFSAEQLIQLQDIETKSRANANLFADLVDYCERNPEGNHCINYEADNLVYVRDYSAISDVLR</sequence>
<proteinExistence type="predicted"/>
<protein>
    <recommendedName>
        <fullName evidence="4">Internalin</fullName>
    </recommendedName>
</protein>
<evidence type="ECO:0000256" key="1">
    <source>
        <dbReference type="SAM" id="SignalP"/>
    </source>
</evidence>
<reference evidence="3" key="2">
    <citation type="submission" date="2019-06" db="EMBL/GenBank/DDBJ databases">
        <title>Co-occurence of chitin degradation, pigmentation and bioactivity in marine Pseudoalteromonas.</title>
        <authorList>
            <person name="Sonnenschein E.C."/>
            <person name="Bech P.K."/>
        </authorList>
    </citation>
    <scope>NUCLEOTIDE SEQUENCE [LARGE SCALE GENOMIC DNA]</scope>
    <source>
        <strain evidence="3">S2676</strain>
    </source>
</reference>
<evidence type="ECO:0000313" key="3">
    <source>
        <dbReference type="Proteomes" id="UP000310249"/>
    </source>
</evidence>